<evidence type="ECO:0008006" key="5">
    <source>
        <dbReference type="Google" id="ProtNLM"/>
    </source>
</evidence>
<feature type="signal peptide" evidence="2">
    <location>
        <begin position="1"/>
        <end position="23"/>
    </location>
</feature>
<name>A0ABS6E7M1_9FIRM</name>
<reference evidence="3 4" key="1">
    <citation type="submission" date="2021-06" db="EMBL/GenBank/DDBJ databases">
        <authorList>
            <person name="Sun Q."/>
            <person name="Li D."/>
        </authorList>
    </citation>
    <scope>NUCLEOTIDE SEQUENCE [LARGE SCALE GENOMIC DNA]</scope>
    <source>
        <strain evidence="3 4">MSJ-40</strain>
    </source>
</reference>
<protein>
    <recommendedName>
        <fullName evidence="5">Lipoprotein</fullName>
    </recommendedName>
</protein>
<evidence type="ECO:0000313" key="4">
    <source>
        <dbReference type="Proteomes" id="UP000749471"/>
    </source>
</evidence>
<evidence type="ECO:0000313" key="3">
    <source>
        <dbReference type="EMBL" id="MBU5438914.1"/>
    </source>
</evidence>
<gene>
    <name evidence="3" type="ORF">KQI42_12880</name>
</gene>
<feature type="coiled-coil region" evidence="1">
    <location>
        <begin position="252"/>
        <end position="279"/>
    </location>
</feature>
<feature type="chain" id="PRO_5046425937" description="Lipoprotein" evidence="2">
    <location>
        <begin position="24"/>
        <end position="390"/>
    </location>
</feature>
<sequence length="390" mass="44404">MKKVSILALILALSMAFTGCTNSEIKLYNAFKKSQDIMSMESDTNLTFKVEAKNFPAEQQQTIEEISKMLNNSEFKMYQRTVQNEEKTIAKSYVNTDFNLGDMKMDMQVWVEADMSTDTPKLVEIIKLPSAMMSTMAPEGENKEFIVYDFAEMMNTGKEGVNLDKLTDFSKEIQPKLMNLLKDYYTKFDPGFEVGAFKGTRTVNGRSLSIYEVKLDDASFKKLVRYAGNSYLEDENTINFIKEYFNGVMGAIDGTDEEKQELSQNLDKFQQDLPQIKKQFNEFMDKFEDVKILGDKGLVIEYGINSDGYIAHEAGKMDLSIDLGAIEKAFKNSDIVESDAVEQETPVLNIEINFNTKIYNINKDIIVNMPKVDNNNALYFSDLVQNNLAQ</sequence>
<proteinExistence type="predicted"/>
<organism evidence="3 4">
    <name type="scientific">Tissierella simiarum</name>
    <dbReference type="NCBI Taxonomy" id="2841534"/>
    <lineage>
        <taxon>Bacteria</taxon>
        <taxon>Bacillati</taxon>
        <taxon>Bacillota</taxon>
        <taxon>Tissierellia</taxon>
        <taxon>Tissierellales</taxon>
        <taxon>Tissierellaceae</taxon>
        <taxon>Tissierella</taxon>
    </lineage>
</organism>
<keyword evidence="2" id="KW-0732">Signal</keyword>
<accession>A0ABS6E7M1</accession>
<dbReference type="EMBL" id="JAHLPM010000010">
    <property type="protein sequence ID" value="MBU5438914.1"/>
    <property type="molecule type" value="Genomic_DNA"/>
</dbReference>
<evidence type="ECO:0000256" key="1">
    <source>
        <dbReference type="SAM" id="Coils"/>
    </source>
</evidence>
<comment type="caution">
    <text evidence="3">The sequence shown here is derived from an EMBL/GenBank/DDBJ whole genome shotgun (WGS) entry which is preliminary data.</text>
</comment>
<dbReference type="Proteomes" id="UP000749471">
    <property type="component" value="Unassembled WGS sequence"/>
</dbReference>
<dbReference type="RefSeq" id="WP_216520385.1">
    <property type="nucleotide sequence ID" value="NZ_JAHLPM010000010.1"/>
</dbReference>
<keyword evidence="4" id="KW-1185">Reference proteome</keyword>
<evidence type="ECO:0000256" key="2">
    <source>
        <dbReference type="SAM" id="SignalP"/>
    </source>
</evidence>
<keyword evidence="1" id="KW-0175">Coiled coil</keyword>
<dbReference type="PROSITE" id="PS51257">
    <property type="entry name" value="PROKAR_LIPOPROTEIN"/>
    <property type="match status" value="1"/>
</dbReference>